<dbReference type="Proteomes" id="UP000680116">
    <property type="component" value="Chromosome"/>
</dbReference>
<keyword evidence="5 6" id="KW-0472">Membrane</keyword>
<evidence type="ECO:0000256" key="5">
    <source>
        <dbReference type="ARBA" id="ARBA00023136"/>
    </source>
</evidence>
<evidence type="ECO:0000256" key="3">
    <source>
        <dbReference type="ARBA" id="ARBA00022692"/>
    </source>
</evidence>
<evidence type="ECO:0000256" key="6">
    <source>
        <dbReference type="SAM" id="Phobius"/>
    </source>
</evidence>
<evidence type="ECO:0000259" key="7">
    <source>
        <dbReference type="Pfam" id="PF06271"/>
    </source>
</evidence>
<feature type="transmembrane region" description="Helical" evidence="6">
    <location>
        <begin position="12"/>
        <end position="35"/>
    </location>
</feature>
<name>A0ABN7QUX8_9GAMM</name>
<dbReference type="Pfam" id="PF06271">
    <property type="entry name" value="RDD"/>
    <property type="match status" value="1"/>
</dbReference>
<dbReference type="InterPro" id="IPR051791">
    <property type="entry name" value="Pra-immunoreactive"/>
</dbReference>
<feature type="transmembrane region" description="Helical" evidence="6">
    <location>
        <begin position="202"/>
        <end position="220"/>
    </location>
</feature>
<keyword evidence="9" id="KW-1185">Reference proteome</keyword>
<comment type="subcellular location">
    <subcellularLocation>
        <location evidence="1">Cell membrane</location>
        <topology evidence="1">Multi-pass membrane protein</topology>
    </subcellularLocation>
</comment>
<feature type="transmembrane region" description="Helical" evidence="6">
    <location>
        <begin position="97"/>
        <end position="115"/>
    </location>
</feature>
<evidence type="ECO:0000313" key="8">
    <source>
        <dbReference type="EMBL" id="CAG4967762.1"/>
    </source>
</evidence>
<evidence type="ECO:0000313" key="9">
    <source>
        <dbReference type="Proteomes" id="UP000680116"/>
    </source>
</evidence>
<keyword evidence="3 6" id="KW-0812">Transmembrane</keyword>
<evidence type="ECO:0000256" key="2">
    <source>
        <dbReference type="ARBA" id="ARBA00022475"/>
    </source>
</evidence>
<keyword evidence="2" id="KW-1003">Cell membrane</keyword>
<dbReference type="PANTHER" id="PTHR36115:SF4">
    <property type="entry name" value="MEMBRANE PROTEIN"/>
    <property type="match status" value="1"/>
</dbReference>
<protein>
    <recommendedName>
        <fullName evidence="7">RDD domain-containing protein</fullName>
    </recommendedName>
</protein>
<dbReference type="PANTHER" id="PTHR36115">
    <property type="entry name" value="PROLINE-RICH ANTIGEN HOMOLOG-RELATED"/>
    <property type="match status" value="1"/>
</dbReference>
<dbReference type="EMBL" id="OU015430">
    <property type="protein sequence ID" value="CAG4967762.1"/>
    <property type="molecule type" value="Genomic_DNA"/>
</dbReference>
<proteinExistence type="predicted"/>
<reference evidence="8 9" key="1">
    <citation type="submission" date="2021-04" db="EMBL/GenBank/DDBJ databases">
        <authorList>
            <person name="Rodrigo-Torres L."/>
            <person name="Arahal R. D."/>
            <person name="Lucena T."/>
        </authorList>
    </citation>
    <scope>NUCLEOTIDE SEQUENCE [LARGE SCALE GENOMIC DNA]</scope>
    <source>
        <strain evidence="8 9">CECT 30171</strain>
    </source>
</reference>
<sequence>MGRAATAAPAGFWHRAAAWSIDAACIAPVAMLLAWRWLQPASVPFCEATEALLRLAGELAARAIVDGTPLHGLAIALMHDPRITDATATLQLATWRWLLPASFAFGLVGAAWHVAGERSRWQGSPGKRLLGLRVTSRDGATPSLARSAWRHLAGTASWATLNLGHVMAAAGPRHLALHDRISATRVVDDAGPEARLPGWARAWLTLVVVAGVAVTAWLVQRAAALMEAGLLAALY</sequence>
<gene>
    <name evidence="8" type="ORF">LYB30171_00115</name>
</gene>
<keyword evidence="4 6" id="KW-1133">Transmembrane helix</keyword>
<organism evidence="8 9">
    <name type="scientific">Novilysobacter luteus</name>
    <dbReference type="NCBI Taxonomy" id="2822368"/>
    <lineage>
        <taxon>Bacteria</taxon>
        <taxon>Pseudomonadati</taxon>
        <taxon>Pseudomonadota</taxon>
        <taxon>Gammaproteobacteria</taxon>
        <taxon>Lysobacterales</taxon>
        <taxon>Lysobacteraceae</taxon>
        <taxon>Novilysobacter</taxon>
    </lineage>
</organism>
<feature type="domain" description="RDD" evidence="7">
    <location>
        <begin position="9"/>
        <end position="182"/>
    </location>
</feature>
<accession>A0ABN7QUX8</accession>
<evidence type="ECO:0000256" key="4">
    <source>
        <dbReference type="ARBA" id="ARBA00022989"/>
    </source>
</evidence>
<dbReference type="InterPro" id="IPR010432">
    <property type="entry name" value="RDD"/>
</dbReference>
<evidence type="ECO:0000256" key="1">
    <source>
        <dbReference type="ARBA" id="ARBA00004651"/>
    </source>
</evidence>